<dbReference type="InterPro" id="IPR036322">
    <property type="entry name" value="WD40_repeat_dom_sf"/>
</dbReference>
<reference evidence="3" key="1">
    <citation type="submission" date="2020-05" db="EMBL/GenBank/DDBJ databases">
        <title>Phylogenomic resolution of chytrid fungi.</title>
        <authorList>
            <person name="Stajich J.E."/>
            <person name="Amses K."/>
            <person name="Simmons R."/>
            <person name="Seto K."/>
            <person name="Myers J."/>
            <person name="Bonds A."/>
            <person name="Quandt C.A."/>
            <person name="Barry K."/>
            <person name="Liu P."/>
            <person name="Grigoriev I."/>
            <person name="Longcore J.E."/>
            <person name="James T.Y."/>
        </authorList>
    </citation>
    <scope>NUCLEOTIDE SEQUENCE</scope>
    <source>
        <strain evidence="3">JEL0476</strain>
    </source>
</reference>
<evidence type="ECO:0000313" key="3">
    <source>
        <dbReference type="EMBL" id="KAJ3217736.1"/>
    </source>
</evidence>
<name>A0AAD5XXN4_9FUNG</name>
<protein>
    <submittedName>
        <fullName evidence="3">Uncharacterized protein</fullName>
    </submittedName>
</protein>
<accession>A0AAD5XXN4</accession>
<dbReference type="SUPFAM" id="SSF50978">
    <property type="entry name" value="WD40 repeat-like"/>
    <property type="match status" value="1"/>
</dbReference>
<dbReference type="SMART" id="SM00320">
    <property type="entry name" value="WD40"/>
    <property type="match status" value="5"/>
</dbReference>
<keyword evidence="2" id="KW-0677">Repeat</keyword>
<dbReference type="InterPro" id="IPR001680">
    <property type="entry name" value="WD40_rpt"/>
</dbReference>
<dbReference type="Proteomes" id="UP001211065">
    <property type="component" value="Unassembled WGS sequence"/>
</dbReference>
<dbReference type="InterPro" id="IPR015943">
    <property type="entry name" value="WD40/YVTN_repeat-like_dom_sf"/>
</dbReference>
<organism evidence="3 4">
    <name type="scientific">Clydaea vesicula</name>
    <dbReference type="NCBI Taxonomy" id="447962"/>
    <lineage>
        <taxon>Eukaryota</taxon>
        <taxon>Fungi</taxon>
        <taxon>Fungi incertae sedis</taxon>
        <taxon>Chytridiomycota</taxon>
        <taxon>Chytridiomycota incertae sedis</taxon>
        <taxon>Chytridiomycetes</taxon>
        <taxon>Lobulomycetales</taxon>
        <taxon>Lobulomycetaceae</taxon>
        <taxon>Clydaea</taxon>
    </lineage>
</organism>
<evidence type="ECO:0000256" key="2">
    <source>
        <dbReference type="ARBA" id="ARBA00022737"/>
    </source>
</evidence>
<dbReference type="Gene3D" id="2.130.10.10">
    <property type="entry name" value="YVTN repeat-like/Quinoprotein amine dehydrogenase"/>
    <property type="match status" value="2"/>
</dbReference>
<evidence type="ECO:0000256" key="1">
    <source>
        <dbReference type="ARBA" id="ARBA00022574"/>
    </source>
</evidence>
<proteinExistence type="predicted"/>
<dbReference type="InterPro" id="IPR052254">
    <property type="entry name" value="CUL4-DDB1_E3_ligase_receptor"/>
</dbReference>
<dbReference type="PANTHER" id="PTHR44472">
    <property type="entry name" value="DDB1- AND CUL4-ASSOCIATED FACTOR 4-RELATED"/>
    <property type="match status" value="1"/>
</dbReference>
<comment type="caution">
    <text evidence="3">The sequence shown here is derived from an EMBL/GenBank/DDBJ whole genome shotgun (WGS) entry which is preliminary data.</text>
</comment>
<gene>
    <name evidence="3" type="ORF">HK099_005364</name>
</gene>
<dbReference type="PANTHER" id="PTHR44472:SF1">
    <property type="entry name" value="DDB1 AND CUL4 ASSOCIATED FACTOR 4"/>
    <property type="match status" value="1"/>
</dbReference>
<keyword evidence="4" id="KW-1185">Reference proteome</keyword>
<keyword evidence="1" id="KW-0853">WD repeat</keyword>
<dbReference type="EMBL" id="JADGJW010000412">
    <property type="protein sequence ID" value="KAJ3217736.1"/>
    <property type="molecule type" value="Genomic_DNA"/>
</dbReference>
<evidence type="ECO:0000313" key="4">
    <source>
        <dbReference type="Proteomes" id="UP001211065"/>
    </source>
</evidence>
<sequence>MSEKRKAAMPELPESIRATPSSLKYTNSFLKKKLKSEEESKKKNNNLIEDANKKFCFQKNSPNFRKFNYINILKHQTLGSYNRLNVKDFYLESALKCIKYSGTLDLAFKSKSRIVDLKMHSKQQILLTARLDGSVNIERILSGFKMSKSLKFRLLKSFDEISSISVGEIENKNSFLLSSTFLSGLSYIDKVIIDSYGDVVERTLPVYQFNPAKSSLWSSSFSSRNEYISYSGSSGMAFVLKIVESGYTPLQILYFEGKSDVFSQVFSENSNQIFSGLRNGKIYLNDLRAKSNVTSYDFHFPKNLLKYDKSKAKFSQRSPITDLKLMKEHDKSFNEYQILAASMSGKISIWDSRYNHKPLLNFETANTCTRLKVEICDNFLFCGGEDGGIKIFNMVSGNLVFKENLGNYAPVSNIVLAQNSNFGNHFFNSRGSVVEIWKK</sequence>
<dbReference type="AlphaFoldDB" id="A0AAD5XXN4"/>